<evidence type="ECO:0000313" key="1">
    <source>
        <dbReference type="EMBL" id="KAK2105444.1"/>
    </source>
</evidence>
<gene>
    <name evidence="1" type="ORF">P7K49_014958</name>
</gene>
<dbReference type="Proteomes" id="UP001266305">
    <property type="component" value="Unassembled WGS sequence"/>
</dbReference>
<dbReference type="InterPro" id="IPR035966">
    <property type="entry name" value="PKF_sf"/>
</dbReference>
<organism evidence="1 2">
    <name type="scientific">Saguinus oedipus</name>
    <name type="common">Cotton-top tamarin</name>
    <name type="synonym">Oedipomidas oedipus</name>
    <dbReference type="NCBI Taxonomy" id="9490"/>
    <lineage>
        <taxon>Eukaryota</taxon>
        <taxon>Metazoa</taxon>
        <taxon>Chordata</taxon>
        <taxon>Craniata</taxon>
        <taxon>Vertebrata</taxon>
        <taxon>Euteleostomi</taxon>
        <taxon>Mammalia</taxon>
        <taxon>Eutheria</taxon>
        <taxon>Euarchontoglires</taxon>
        <taxon>Primates</taxon>
        <taxon>Haplorrhini</taxon>
        <taxon>Platyrrhini</taxon>
        <taxon>Cebidae</taxon>
        <taxon>Callitrichinae</taxon>
        <taxon>Saguinus</taxon>
    </lineage>
</organism>
<accession>A0ABQ9V943</accession>
<dbReference type="EMBL" id="JASSZA010000007">
    <property type="protein sequence ID" value="KAK2105444.1"/>
    <property type="molecule type" value="Genomic_DNA"/>
</dbReference>
<sequence length="148" mass="16529">MVQQCEAFRVWLWLPAPTAGSHGRCCVSTHALRCWSLCAVRSHPSGRASGLPLGMAGEEWNRARKKRLNIIIVAEGAIDTQNKPITSEKIKEQTQAVARVATHALWIRMFRLLDVSCSENEDRALGSRPRLLFATVESWPLPLPYALP</sequence>
<name>A0ABQ9V943_SAGOE</name>
<evidence type="ECO:0000313" key="2">
    <source>
        <dbReference type="Proteomes" id="UP001266305"/>
    </source>
</evidence>
<reference evidence="1 2" key="1">
    <citation type="submission" date="2023-05" db="EMBL/GenBank/DDBJ databases">
        <title>B98-5 Cell Line De Novo Hybrid Assembly: An Optical Mapping Approach.</title>
        <authorList>
            <person name="Kananen K."/>
            <person name="Auerbach J.A."/>
            <person name="Kautto E."/>
            <person name="Blachly J.S."/>
        </authorList>
    </citation>
    <scope>NUCLEOTIDE SEQUENCE [LARGE SCALE GENOMIC DNA]</scope>
    <source>
        <strain evidence="1">B95-8</strain>
        <tissue evidence="1">Cell line</tissue>
    </source>
</reference>
<comment type="caution">
    <text evidence="1">The sequence shown here is derived from an EMBL/GenBank/DDBJ whole genome shotgun (WGS) entry which is preliminary data.</text>
</comment>
<dbReference type="Gene3D" id="3.40.50.460">
    <property type="entry name" value="Phosphofructokinase domain"/>
    <property type="match status" value="1"/>
</dbReference>
<keyword evidence="2" id="KW-1185">Reference proteome</keyword>
<protein>
    <submittedName>
        <fullName evidence="1">Uncharacterized protein</fullName>
    </submittedName>
</protein>
<proteinExistence type="predicted"/>